<name>A0A4Q1BMV8_TREME</name>
<dbReference type="EMBL" id="SDIL01000035">
    <property type="protein sequence ID" value="RXK39156.1"/>
    <property type="molecule type" value="Genomic_DNA"/>
</dbReference>
<evidence type="ECO:0000313" key="3">
    <source>
        <dbReference type="Proteomes" id="UP000289152"/>
    </source>
</evidence>
<accession>A0A4Q1BMV8</accession>
<protein>
    <submittedName>
        <fullName evidence="2">Uncharacterized protein</fullName>
    </submittedName>
</protein>
<feature type="compositionally biased region" description="Polar residues" evidence="1">
    <location>
        <begin position="33"/>
        <end position="44"/>
    </location>
</feature>
<keyword evidence="3" id="KW-1185">Reference proteome</keyword>
<dbReference type="InParanoid" id="A0A4Q1BMV8"/>
<evidence type="ECO:0000256" key="1">
    <source>
        <dbReference type="SAM" id="MobiDB-lite"/>
    </source>
</evidence>
<dbReference type="AlphaFoldDB" id="A0A4Q1BMV8"/>
<sequence length="261" mass="28503">MTSPPPGEAEISLQTHDDSFGQASDSAAVGTATEPSTSTDPLSSFRSLSVGPHFHSASRASNRRFHPYSRAVSRSAAYSGYGGEAQGYYHPRSISQEYWQTIVVPPSAVVDSSVSFRAFFAPDQGYATISEQHLSLPYGPPVTFPVTPNLYSSHLGSIQVDCETVCTISALSQKWHNNLCELYTVAGRGMAASQSPNHGSWTEDGATQLIRNFISTFQHLVPPCYHGEPLTFDDFRTFNYEDGAGFSLNISRDMQRSSVWT</sequence>
<organism evidence="2 3">
    <name type="scientific">Tremella mesenterica</name>
    <name type="common">Jelly fungus</name>
    <dbReference type="NCBI Taxonomy" id="5217"/>
    <lineage>
        <taxon>Eukaryota</taxon>
        <taxon>Fungi</taxon>
        <taxon>Dikarya</taxon>
        <taxon>Basidiomycota</taxon>
        <taxon>Agaricomycotina</taxon>
        <taxon>Tremellomycetes</taxon>
        <taxon>Tremellales</taxon>
        <taxon>Tremellaceae</taxon>
        <taxon>Tremella</taxon>
    </lineage>
</organism>
<feature type="region of interest" description="Disordered" evidence="1">
    <location>
        <begin position="1"/>
        <end position="44"/>
    </location>
</feature>
<proteinExistence type="predicted"/>
<dbReference type="Proteomes" id="UP000289152">
    <property type="component" value="Unassembled WGS sequence"/>
</dbReference>
<reference evidence="2 3" key="1">
    <citation type="submission" date="2016-06" db="EMBL/GenBank/DDBJ databases">
        <title>Evolution of pathogenesis and genome organization in the Tremellales.</title>
        <authorList>
            <person name="Cuomo C."/>
            <person name="Litvintseva A."/>
            <person name="Heitman J."/>
            <person name="Chen Y."/>
            <person name="Sun S."/>
            <person name="Springer D."/>
            <person name="Dromer F."/>
            <person name="Young S."/>
            <person name="Zeng Q."/>
            <person name="Chapman S."/>
            <person name="Gujja S."/>
            <person name="Saif S."/>
            <person name="Birren B."/>
        </authorList>
    </citation>
    <scope>NUCLEOTIDE SEQUENCE [LARGE SCALE GENOMIC DNA]</scope>
    <source>
        <strain evidence="2 3">ATCC 28783</strain>
    </source>
</reference>
<comment type="caution">
    <text evidence="2">The sequence shown here is derived from an EMBL/GenBank/DDBJ whole genome shotgun (WGS) entry which is preliminary data.</text>
</comment>
<gene>
    <name evidence="2" type="ORF">M231_03513</name>
</gene>
<evidence type="ECO:0000313" key="2">
    <source>
        <dbReference type="EMBL" id="RXK39156.1"/>
    </source>
</evidence>